<dbReference type="Proteomes" id="UP001141552">
    <property type="component" value="Unassembled WGS sequence"/>
</dbReference>
<dbReference type="AlphaFoldDB" id="A0A9Q0FTB6"/>
<name>A0A9Q0FTB6_9ROSI</name>
<accession>A0A9Q0FTB6</accession>
<protein>
    <submittedName>
        <fullName evidence="1">Uncharacterized protein</fullName>
    </submittedName>
</protein>
<evidence type="ECO:0000313" key="1">
    <source>
        <dbReference type="EMBL" id="KAJ4837177.1"/>
    </source>
</evidence>
<dbReference type="EMBL" id="JAKUCV010003912">
    <property type="protein sequence ID" value="KAJ4837177.1"/>
    <property type="molecule type" value="Genomic_DNA"/>
</dbReference>
<reference evidence="1" key="2">
    <citation type="journal article" date="2023" name="Plants (Basel)">
        <title>Annotation of the Turnera subulata (Passifloraceae) Draft Genome Reveals the S-Locus Evolved after the Divergence of Turneroideae from Passifloroideae in a Stepwise Manner.</title>
        <authorList>
            <person name="Henning P.M."/>
            <person name="Roalson E.H."/>
            <person name="Mir W."/>
            <person name="McCubbin A.G."/>
            <person name="Shore J.S."/>
        </authorList>
    </citation>
    <scope>NUCLEOTIDE SEQUENCE</scope>
    <source>
        <strain evidence="1">F60SS</strain>
    </source>
</reference>
<gene>
    <name evidence="1" type="ORF">Tsubulata_027062</name>
</gene>
<organism evidence="1 2">
    <name type="scientific">Turnera subulata</name>
    <dbReference type="NCBI Taxonomy" id="218843"/>
    <lineage>
        <taxon>Eukaryota</taxon>
        <taxon>Viridiplantae</taxon>
        <taxon>Streptophyta</taxon>
        <taxon>Embryophyta</taxon>
        <taxon>Tracheophyta</taxon>
        <taxon>Spermatophyta</taxon>
        <taxon>Magnoliopsida</taxon>
        <taxon>eudicotyledons</taxon>
        <taxon>Gunneridae</taxon>
        <taxon>Pentapetalae</taxon>
        <taxon>rosids</taxon>
        <taxon>fabids</taxon>
        <taxon>Malpighiales</taxon>
        <taxon>Passifloraceae</taxon>
        <taxon>Turnera</taxon>
    </lineage>
</organism>
<proteinExistence type="predicted"/>
<keyword evidence="2" id="KW-1185">Reference proteome</keyword>
<feature type="non-terminal residue" evidence="1">
    <location>
        <position position="1"/>
    </location>
</feature>
<comment type="caution">
    <text evidence="1">The sequence shown here is derived from an EMBL/GenBank/DDBJ whole genome shotgun (WGS) entry which is preliminary data.</text>
</comment>
<evidence type="ECO:0000313" key="2">
    <source>
        <dbReference type="Proteomes" id="UP001141552"/>
    </source>
</evidence>
<sequence>MFVNQSFPKLKRSRYLRYFYGTKRTRKLWHETKSSAARWWIGKRIRSSVTYPPFSPLSSVFFSSIVPIDDVRRATPAGRHAHRAPVCVASLKNEPQRLRDDRVSQILLMKLVEKLLRLEAALLTLRKKDN</sequence>
<reference evidence="1" key="1">
    <citation type="submission" date="2022-02" db="EMBL/GenBank/DDBJ databases">
        <authorList>
            <person name="Henning P.M."/>
            <person name="McCubbin A.G."/>
            <person name="Shore J.S."/>
        </authorList>
    </citation>
    <scope>NUCLEOTIDE SEQUENCE</scope>
    <source>
        <strain evidence="1">F60SS</strain>
        <tissue evidence="1">Leaves</tissue>
    </source>
</reference>